<evidence type="ECO:0008006" key="2">
    <source>
        <dbReference type="Google" id="ProtNLM"/>
    </source>
</evidence>
<name>A0AA48KZY6_9FIRM</name>
<evidence type="ECO:0000313" key="1">
    <source>
        <dbReference type="EMBL" id="BED92759.1"/>
    </source>
</evidence>
<dbReference type="EMBL" id="AP027925">
    <property type="protein sequence ID" value="BED92759.1"/>
    <property type="molecule type" value="Genomic_DNA"/>
</dbReference>
<dbReference type="AlphaFoldDB" id="A0AA48KZY6"/>
<dbReference type="Pfam" id="PF09684">
    <property type="entry name" value="Tail_P2_I"/>
    <property type="match status" value="1"/>
</dbReference>
<dbReference type="InterPro" id="IPR011748">
    <property type="entry name" value="Unchr_phage_tail-like"/>
</dbReference>
<proteinExistence type="predicted"/>
<protein>
    <recommendedName>
        <fullName evidence="2">Phage tail protein</fullName>
    </recommendedName>
</protein>
<dbReference type="NCBIfam" id="TIGR02242">
    <property type="entry name" value="tail_TIGR02242"/>
    <property type="match status" value="1"/>
</dbReference>
<reference evidence="1" key="1">
    <citation type="journal article" date="2023" name="ISME J.">
        <title>Emergence of putative energy parasites within Clostridia revealed by genome analysis of a novel endosymbiotic clade.</title>
        <authorList>
            <person name="Takahashi K."/>
            <person name="Kuwahara H."/>
            <person name="Horikawa Y."/>
            <person name="Izawa K."/>
            <person name="Kato D."/>
            <person name="Inagaki T."/>
            <person name="Yuki M."/>
            <person name="Ohkuma M."/>
            <person name="Hongoh Y."/>
        </authorList>
    </citation>
    <scope>NUCLEOTIDE SEQUENCE</scope>
    <source>
        <strain evidence="1">RsTa-C01</strain>
    </source>
</reference>
<dbReference type="KEGG" id="ptrh:RsTaC01_0628"/>
<gene>
    <name evidence="1" type="ORF">RsTaC01_0628</name>
</gene>
<accession>A0AA48KZY6</accession>
<dbReference type="Proteomes" id="UP001335720">
    <property type="component" value="Chromosome"/>
</dbReference>
<sequence length="386" mass="45790">MASGALSFILNKTRDWKYKNVLKNIKFIDDCLYKKIENSENGVFISSSFDGNFQEMIWHRLKIKSEVPQNGLLKLKIFASDYKGIFVKEIDKKINDLDEFFLDKKISINKKIEVFESIKTKEFKNPKDLLLFDVTGRFLWIYLELVSYEKEQIKIEYLKIEFPRVTFADYLPDIYKESFENNLFLYRFVGIFQSMYVDTEDNIDFITLNFDPKIANYDFLQWISNWLSVKDVPIWGKEKLREILKHVVNLYKIKGTKISISLIVEEFVGTKPIIIEHFEIENNQYYNLQSHIINKLFGDNSFVFTVILTEKYVKNSEKYIEILRVINSVKPIDSICNLVVLNDKIYLDYHCYLEINSYIAKNCELVLDENNDLDVLMLKKFSQDSK</sequence>
<dbReference type="InterPro" id="IPR006521">
    <property type="entry name" value="Tail_protein_I"/>
</dbReference>
<organism evidence="1">
    <name type="scientific">Candidatus Paraimprobicoccus trichonymphae</name>
    <dbReference type="NCBI Taxonomy" id="3033793"/>
    <lineage>
        <taxon>Bacteria</taxon>
        <taxon>Bacillati</taxon>
        <taxon>Bacillota</taxon>
        <taxon>Clostridia</taxon>
        <taxon>Candidatus Paraimprobicoccus</taxon>
    </lineage>
</organism>